<proteinExistence type="predicted"/>
<feature type="transmembrane region" description="Helical" evidence="1">
    <location>
        <begin position="271"/>
        <end position="290"/>
    </location>
</feature>
<gene>
    <name evidence="2" type="ORF">POVWA1_080840</name>
</gene>
<dbReference type="Proteomes" id="UP000078555">
    <property type="component" value="Unassembled WGS sequence"/>
</dbReference>
<sequence length="350" mass="41328">MEDERILLKNIDSLDFDSKLDNINGKCDNCSSCYKYGNNLKNPFSFQLLCHLFVKNIEYIPLSIELNGQNLKEKRYDDFIYWILNMINKMNEEIEQTEVNKIINELKNIWKNINGILQGNGVNESYLCDVSKIEPPLKFDDLKRKKRMSDYCQNFNTLYIKLTNHNKPNCRIYYDYFNKTKDIYKEISENCPKEGADTNNCPQICMGKDKDNDPEIIHKNLKCNITGVQEKQQKVNQEEKCNTEKDTLRSQLDQALVAPSKRAFDYSDPRTVFLILFTLWGIFLTFFFLCKITPFGSWIRNNLIKKKLVRDNFDELVEDESIYDYSEDVNTNMKNVNYNISYNSDWNPSQ</sequence>
<accession>A0A1A9AM35</accession>
<keyword evidence="1" id="KW-0812">Transmembrane</keyword>
<evidence type="ECO:0000256" key="1">
    <source>
        <dbReference type="SAM" id="Phobius"/>
    </source>
</evidence>
<dbReference type="AlphaFoldDB" id="A0A1A9AM35"/>
<dbReference type="EMBL" id="FLRD01001412">
    <property type="protein sequence ID" value="SBT57262.1"/>
    <property type="molecule type" value="Genomic_DNA"/>
</dbReference>
<evidence type="ECO:0000313" key="2">
    <source>
        <dbReference type="EMBL" id="SBT57262.1"/>
    </source>
</evidence>
<name>A0A1A9AM35_PLAOA</name>
<protein>
    <submittedName>
        <fullName evidence="2">PIR Superfamily Protein</fullName>
    </submittedName>
</protein>
<keyword evidence="3" id="KW-1185">Reference proteome</keyword>
<organism evidence="2 3">
    <name type="scientific">Plasmodium ovale wallikeri</name>
    <dbReference type="NCBI Taxonomy" id="864142"/>
    <lineage>
        <taxon>Eukaryota</taxon>
        <taxon>Sar</taxon>
        <taxon>Alveolata</taxon>
        <taxon>Apicomplexa</taxon>
        <taxon>Aconoidasida</taxon>
        <taxon>Haemosporida</taxon>
        <taxon>Plasmodiidae</taxon>
        <taxon>Plasmodium</taxon>
        <taxon>Plasmodium (Plasmodium)</taxon>
    </lineage>
</organism>
<keyword evidence="1" id="KW-0472">Membrane</keyword>
<keyword evidence="1" id="KW-1133">Transmembrane helix</keyword>
<dbReference type="InterPro" id="IPR008780">
    <property type="entry name" value="Plasmodium_Vir"/>
</dbReference>
<dbReference type="Pfam" id="PF05795">
    <property type="entry name" value="Plasmodium_Vir"/>
    <property type="match status" value="2"/>
</dbReference>
<evidence type="ECO:0000313" key="3">
    <source>
        <dbReference type="Proteomes" id="UP000078555"/>
    </source>
</evidence>
<reference evidence="3" key="1">
    <citation type="submission" date="2016-05" db="EMBL/GenBank/DDBJ databases">
        <authorList>
            <person name="Naeem R."/>
        </authorList>
    </citation>
    <scope>NUCLEOTIDE SEQUENCE [LARGE SCALE GENOMIC DNA]</scope>
</reference>